<dbReference type="Pfam" id="PF17931">
    <property type="entry name" value="TetR_C_23"/>
    <property type="match status" value="1"/>
</dbReference>
<dbReference type="Gene3D" id="1.10.357.10">
    <property type="entry name" value="Tetracycline Repressor, domain 2"/>
    <property type="match status" value="1"/>
</dbReference>
<dbReference type="EMBL" id="FQVT01000004">
    <property type="protein sequence ID" value="SHG06770.1"/>
    <property type="molecule type" value="Genomic_DNA"/>
</dbReference>
<gene>
    <name evidence="2" type="ORF">SAMN05444483_104296</name>
</gene>
<dbReference type="OrthoDB" id="977687at2"/>
<keyword evidence="2" id="KW-0238">DNA-binding</keyword>
<proteinExistence type="predicted"/>
<dbReference type="GO" id="GO:0003677">
    <property type="term" value="F:DNA binding"/>
    <property type="evidence" value="ECO:0007669"/>
    <property type="project" value="UniProtKB-KW"/>
</dbReference>
<dbReference type="SUPFAM" id="SSF48498">
    <property type="entry name" value="Tetracyclin repressor-like, C-terminal domain"/>
    <property type="match status" value="1"/>
</dbReference>
<evidence type="ECO:0000313" key="3">
    <source>
        <dbReference type="Proteomes" id="UP000183945"/>
    </source>
</evidence>
<dbReference type="RefSeq" id="WP_072878978.1">
    <property type="nucleotide sequence ID" value="NZ_FQVT01000004.1"/>
</dbReference>
<evidence type="ECO:0000313" key="2">
    <source>
        <dbReference type="EMBL" id="SHG06770.1"/>
    </source>
</evidence>
<sequence>MATTKKNTPTKKTVQQKALSRDRLIAMYMDYVLENEKRPKTVYKFCKEHNIKEEEFYNFFGSFEGLRKGIWKNFYEYTIAAINKSKEYESFGNREKMLTFYFTFFEMLTANRSYVLFSLKEYESNMKNLVQLSGLRKNVKHFAADLIRDENAEKSISALQQSERIFSEAAWVQLMFLMKFWMDDNSAQFESTDVAIEKSVNTVFDVFDNTPLERVIDLGKFLWKEKRA</sequence>
<dbReference type="Proteomes" id="UP000183945">
    <property type="component" value="Unassembled WGS sequence"/>
</dbReference>
<protein>
    <submittedName>
        <fullName evidence="2">DNA-binding transcriptional regulator, AcrR family</fullName>
    </submittedName>
</protein>
<dbReference type="InterPro" id="IPR041673">
    <property type="entry name" value="TetR_C_23"/>
</dbReference>
<organism evidence="2 3">
    <name type="scientific">Salegentibacter echinorum</name>
    <dbReference type="NCBI Taxonomy" id="1073325"/>
    <lineage>
        <taxon>Bacteria</taxon>
        <taxon>Pseudomonadati</taxon>
        <taxon>Bacteroidota</taxon>
        <taxon>Flavobacteriia</taxon>
        <taxon>Flavobacteriales</taxon>
        <taxon>Flavobacteriaceae</taxon>
        <taxon>Salegentibacter</taxon>
    </lineage>
</organism>
<evidence type="ECO:0000259" key="1">
    <source>
        <dbReference type="Pfam" id="PF17931"/>
    </source>
</evidence>
<dbReference type="InterPro" id="IPR036271">
    <property type="entry name" value="Tet_transcr_reg_TetR-rel_C_sf"/>
</dbReference>
<dbReference type="AlphaFoldDB" id="A0A1M5GSJ9"/>
<feature type="domain" description="Tetracyclin repressor-like C-terminal" evidence="1">
    <location>
        <begin position="96"/>
        <end position="222"/>
    </location>
</feature>
<reference evidence="3" key="1">
    <citation type="submission" date="2016-11" db="EMBL/GenBank/DDBJ databases">
        <authorList>
            <person name="Varghese N."/>
            <person name="Submissions S."/>
        </authorList>
    </citation>
    <scope>NUCLEOTIDE SEQUENCE [LARGE SCALE GENOMIC DNA]</scope>
    <source>
        <strain evidence="3">DSM 24579</strain>
    </source>
</reference>
<name>A0A1M5GSJ9_SALEC</name>
<dbReference type="STRING" id="1073325.SAMN05444483_104296"/>
<keyword evidence="3" id="KW-1185">Reference proteome</keyword>
<accession>A0A1M5GSJ9</accession>